<feature type="domain" description="Peptidase metallopeptidase" evidence="3">
    <location>
        <begin position="125"/>
        <end position="304"/>
    </location>
</feature>
<dbReference type="Gene3D" id="2.60.40.10">
    <property type="entry name" value="Immunoglobulins"/>
    <property type="match status" value="1"/>
</dbReference>
<dbReference type="InterPro" id="IPR006026">
    <property type="entry name" value="Peptidase_Metallo"/>
</dbReference>
<dbReference type="Gene3D" id="2.150.10.10">
    <property type="entry name" value="Serralysin-like metalloprotease, C-terminal"/>
    <property type="match status" value="2"/>
</dbReference>
<evidence type="ECO:0000313" key="4">
    <source>
        <dbReference type="EMBL" id="SUD90836.1"/>
    </source>
</evidence>
<dbReference type="InterPro" id="IPR013783">
    <property type="entry name" value="Ig-like_fold"/>
</dbReference>
<dbReference type="Gene3D" id="3.40.390.10">
    <property type="entry name" value="Collagenase (Catalytic Domain)"/>
    <property type="match status" value="1"/>
</dbReference>
<evidence type="ECO:0000256" key="2">
    <source>
        <dbReference type="ARBA" id="ARBA00022837"/>
    </source>
</evidence>
<protein>
    <submittedName>
        <fullName evidence="4">Endo-1,3-1,4-beta-glycanase ExsH</fullName>
        <ecNumber evidence="4">3.2.1.-</ecNumber>
    </submittedName>
</protein>
<name>A0A379LJP8_9GAMM</name>
<dbReference type="PROSITE" id="PS00330">
    <property type="entry name" value="HEMOLYSIN_CALCIUM"/>
    <property type="match status" value="1"/>
</dbReference>
<evidence type="ECO:0000259" key="3">
    <source>
        <dbReference type="SMART" id="SM00235"/>
    </source>
</evidence>
<dbReference type="GO" id="GO:0016798">
    <property type="term" value="F:hydrolase activity, acting on glycosyl bonds"/>
    <property type="evidence" value="ECO:0007669"/>
    <property type="project" value="UniProtKB-KW"/>
</dbReference>
<keyword evidence="2" id="KW-0106">Calcium</keyword>
<keyword evidence="4" id="KW-0326">Glycosidase</keyword>
<accession>A0A379LJP8</accession>
<organism evidence="4 5">
    <name type="scientific">Psychrobacter phenylpyruvicus</name>
    <dbReference type="NCBI Taxonomy" id="29432"/>
    <lineage>
        <taxon>Bacteria</taxon>
        <taxon>Pseudomonadati</taxon>
        <taxon>Pseudomonadota</taxon>
        <taxon>Gammaproteobacteria</taxon>
        <taxon>Moraxellales</taxon>
        <taxon>Moraxellaceae</taxon>
        <taxon>Psychrobacter</taxon>
    </lineage>
</organism>
<dbReference type="EC" id="3.2.1.-" evidence="4"/>
<dbReference type="Proteomes" id="UP000254123">
    <property type="component" value="Unassembled WGS sequence"/>
</dbReference>
<dbReference type="GO" id="GO:0005509">
    <property type="term" value="F:calcium ion binding"/>
    <property type="evidence" value="ECO:0007669"/>
    <property type="project" value="InterPro"/>
</dbReference>
<gene>
    <name evidence="4" type="primary">exsH</name>
    <name evidence="4" type="ORF">NCTC10526_01182</name>
</gene>
<evidence type="ECO:0000256" key="1">
    <source>
        <dbReference type="ARBA" id="ARBA00009490"/>
    </source>
</evidence>
<dbReference type="AlphaFoldDB" id="A0A379LJP8"/>
<dbReference type="SMART" id="SM00235">
    <property type="entry name" value="ZnMc"/>
    <property type="match status" value="1"/>
</dbReference>
<reference evidence="4 5" key="1">
    <citation type="submission" date="2018-06" db="EMBL/GenBank/DDBJ databases">
        <authorList>
            <consortium name="Pathogen Informatics"/>
            <person name="Doyle S."/>
        </authorList>
    </citation>
    <scope>NUCLEOTIDE SEQUENCE [LARGE SCALE GENOMIC DNA]</scope>
    <source>
        <strain evidence="4 5">NCTC10526</strain>
    </source>
</reference>
<dbReference type="InterPro" id="IPR011049">
    <property type="entry name" value="Serralysin-like_metalloprot_C"/>
</dbReference>
<comment type="similarity">
    <text evidence="1">Belongs to the peptidase M10B family.</text>
</comment>
<sequence length="653" mass="71062">MTTNITGTATGTAKAGDSVAVEVAGITYQTTLKTDKSFSIDITTNDLININASNVKATLTTKDLAENIITVSNETNYLAAPTNDDSMLSWTGKLSDYQDLPYFIQVLDIETYLSTNNTNHNFGYLANHYHGNESGSHSINYYFATAAEGSVYSTSRGELLNPINYTQTNKIAVNEALEILERYIDVDFNLVGSMSDADISYFMADINGGGNLDNNVTYTAGYASHGGNVHLSAEFYGDSSSSSGSLNSLDGFSTIAHETMHTMGAKHSFEEGLGSSKLSSDIDSAGLSLMSYNDDNDFHDLYDVRIYDLAYLQYRFGVNPDQRAGDDIYTFKTFNQGSVDGDIYIWDGSGTDIFDASQEQQGVYINLTPGSNIYNNIDNMNQEFFAVQGVLVDSALSYFPTEIDANENYIIVEKKDDSNNSYKVYNEIETVYDFTEGHSFIGYGTQIENLNGSEFNDTLIGNKADNVIYGGKGNDIFVIDDINDTVVELADGGIDSIFTSVDYELDSTIENLVLIGNALQGIGNELDNIIEGNNLDNTLNGNSGNDILLGGSGNDMLTGGDGSDIFLFDVILDGSISVITDFNSGDDDIIRLDSTIFDSLNPSDTSNISQYIDYDDTTGELSYDSDGSGITDPIHFVTISQGLTFEENWFSVV</sequence>
<dbReference type="GO" id="GO:0008270">
    <property type="term" value="F:zinc ion binding"/>
    <property type="evidence" value="ECO:0007669"/>
    <property type="project" value="InterPro"/>
</dbReference>
<dbReference type="Pfam" id="PF00353">
    <property type="entry name" value="HemolysinCabind"/>
    <property type="match status" value="2"/>
</dbReference>
<dbReference type="EMBL" id="UGVC01000001">
    <property type="protein sequence ID" value="SUD90836.1"/>
    <property type="molecule type" value="Genomic_DNA"/>
</dbReference>
<dbReference type="SUPFAM" id="SSF55486">
    <property type="entry name" value="Metalloproteases ('zincins'), catalytic domain"/>
    <property type="match status" value="1"/>
</dbReference>
<dbReference type="InterPro" id="IPR024079">
    <property type="entry name" value="MetalloPept_cat_dom_sf"/>
</dbReference>
<dbReference type="SUPFAM" id="SSF51120">
    <property type="entry name" value="beta-Roll"/>
    <property type="match status" value="2"/>
</dbReference>
<dbReference type="PRINTS" id="PR00313">
    <property type="entry name" value="CABNDNGRPT"/>
</dbReference>
<dbReference type="GO" id="GO:0006508">
    <property type="term" value="P:proteolysis"/>
    <property type="evidence" value="ECO:0007669"/>
    <property type="project" value="InterPro"/>
</dbReference>
<dbReference type="GO" id="GO:0008237">
    <property type="term" value="F:metallopeptidase activity"/>
    <property type="evidence" value="ECO:0007669"/>
    <property type="project" value="InterPro"/>
</dbReference>
<dbReference type="InterPro" id="IPR001343">
    <property type="entry name" value="Hemolysn_Ca-bd"/>
</dbReference>
<evidence type="ECO:0000313" key="5">
    <source>
        <dbReference type="Proteomes" id="UP000254123"/>
    </source>
</evidence>
<dbReference type="STRING" id="1123034.GCA_000685805_00442"/>
<proteinExistence type="inferred from homology"/>
<keyword evidence="4" id="KW-0378">Hydrolase</keyword>
<dbReference type="InterPro" id="IPR018511">
    <property type="entry name" value="Hemolysin-typ_Ca-bd_CS"/>
</dbReference>
<keyword evidence="5" id="KW-1185">Reference proteome</keyword>
<dbReference type="RefSeq" id="WP_028858108.1">
    <property type="nucleotide sequence ID" value="NZ_CAJHAQ010000001.1"/>
</dbReference>